<organism evidence="2 3">
    <name type="scientific">Muntiacus reevesi</name>
    <name type="common">Reeves' muntjac</name>
    <name type="synonym">Cervus reevesi</name>
    <dbReference type="NCBI Taxonomy" id="9886"/>
    <lineage>
        <taxon>Eukaryota</taxon>
        <taxon>Metazoa</taxon>
        <taxon>Chordata</taxon>
        <taxon>Craniata</taxon>
        <taxon>Vertebrata</taxon>
        <taxon>Euteleostomi</taxon>
        <taxon>Mammalia</taxon>
        <taxon>Eutheria</taxon>
        <taxon>Laurasiatheria</taxon>
        <taxon>Artiodactyla</taxon>
        <taxon>Ruminantia</taxon>
        <taxon>Pecora</taxon>
        <taxon>Cervidae</taxon>
        <taxon>Muntiacinae</taxon>
        <taxon>Muntiacus</taxon>
    </lineage>
</organism>
<comment type="caution">
    <text evidence="2">The sequence shown here is derived from an EMBL/GenBank/DDBJ whole genome shotgun (WGS) entry which is preliminary data.</text>
</comment>
<dbReference type="EMBL" id="VCEB01000003">
    <property type="protein sequence ID" value="KAB0379480.1"/>
    <property type="molecule type" value="Genomic_DNA"/>
</dbReference>
<dbReference type="InterPro" id="IPR033776">
    <property type="entry name" value="COMMD1_N"/>
</dbReference>
<dbReference type="GO" id="GO:0005768">
    <property type="term" value="C:endosome"/>
    <property type="evidence" value="ECO:0007669"/>
    <property type="project" value="TreeGrafter"/>
</dbReference>
<evidence type="ECO:0000313" key="3">
    <source>
        <dbReference type="Proteomes" id="UP000326062"/>
    </source>
</evidence>
<feature type="domain" description="COMMD1 N-terminal" evidence="1">
    <location>
        <begin position="6"/>
        <end position="81"/>
    </location>
</feature>
<accession>A0A5J5MH54</accession>
<dbReference type="GO" id="GO:1902306">
    <property type="term" value="P:negative regulation of sodium ion transmembrane transport"/>
    <property type="evidence" value="ECO:0007669"/>
    <property type="project" value="TreeGrafter"/>
</dbReference>
<protein>
    <recommendedName>
        <fullName evidence="1">COMMD1 N-terminal domain-containing protein</fullName>
    </recommendedName>
</protein>
<dbReference type="GO" id="GO:0032434">
    <property type="term" value="P:regulation of proteasomal ubiquitin-dependent protein catabolic process"/>
    <property type="evidence" value="ECO:0007669"/>
    <property type="project" value="TreeGrafter"/>
</dbReference>
<dbReference type="GO" id="GO:2000009">
    <property type="term" value="P:negative regulation of protein localization to cell surface"/>
    <property type="evidence" value="ECO:0007669"/>
    <property type="project" value="TreeGrafter"/>
</dbReference>
<evidence type="ECO:0000259" key="1">
    <source>
        <dbReference type="Pfam" id="PF17221"/>
    </source>
</evidence>
<dbReference type="GO" id="GO:0055070">
    <property type="term" value="P:copper ion homeostasis"/>
    <property type="evidence" value="ECO:0007669"/>
    <property type="project" value="InterPro"/>
</dbReference>
<dbReference type="AlphaFoldDB" id="A0A5J5MH54"/>
<dbReference type="PANTHER" id="PTHR21199:SF1">
    <property type="entry name" value="COMM DOMAIN-CONTAINING PROTEIN 1"/>
    <property type="match status" value="1"/>
</dbReference>
<name>A0A5J5MH54_MUNRE</name>
<dbReference type="Pfam" id="PF17221">
    <property type="entry name" value="COMMD1_N"/>
    <property type="match status" value="1"/>
</dbReference>
<dbReference type="InterPro" id="IPR037351">
    <property type="entry name" value="Murr1"/>
</dbReference>
<dbReference type="GO" id="GO:0031398">
    <property type="term" value="P:positive regulation of protein ubiquitination"/>
    <property type="evidence" value="ECO:0007669"/>
    <property type="project" value="TreeGrafter"/>
</dbReference>
<dbReference type="PANTHER" id="PTHR21199">
    <property type="entry name" value="COMM DOMAIN-CONTAINING PROTEIN 1"/>
    <property type="match status" value="1"/>
</dbReference>
<reference evidence="2 3" key="1">
    <citation type="submission" date="2019-06" db="EMBL/GenBank/DDBJ databases">
        <title>Discovery of a novel chromosome fission-fusion reversal in muntjac.</title>
        <authorList>
            <person name="Mudd A.B."/>
            <person name="Bredeson J.V."/>
            <person name="Baum R."/>
            <person name="Hockemeyer D."/>
            <person name="Rokhsar D.S."/>
        </authorList>
    </citation>
    <scope>NUCLEOTIDE SEQUENCE [LARGE SCALE GENOMIC DNA]</scope>
    <source>
        <strain evidence="2">UCam_UCB_Mr</strain>
        <tissue evidence="2">Fibroblast cell line</tissue>
    </source>
</reference>
<dbReference type="Proteomes" id="UP000326062">
    <property type="component" value="Chromosome 3"/>
</dbReference>
<gene>
    <name evidence="2" type="ORF">FD755_007264</name>
</gene>
<proteinExistence type="predicted"/>
<sequence>MAAELEGSKSLSGLLSGLAQDTFYGHPGITEELLRSQLYPEVSPEEFRPFLMKMKGILKALLCCVGHDFDHMWLMATLLDHTGLD</sequence>
<evidence type="ECO:0000313" key="2">
    <source>
        <dbReference type="EMBL" id="KAB0379480.1"/>
    </source>
</evidence>
<keyword evidence="3" id="KW-1185">Reference proteome</keyword>